<dbReference type="InterPro" id="IPR016032">
    <property type="entry name" value="Sig_transdc_resp-reg_C-effctor"/>
</dbReference>
<dbReference type="GO" id="GO:0003677">
    <property type="term" value="F:DNA binding"/>
    <property type="evidence" value="ECO:0007669"/>
    <property type="project" value="InterPro"/>
</dbReference>
<accession>A0A1H6MWS4</accession>
<gene>
    <name evidence="2" type="ORF">BAZSYMA_ACONTIG14770_1</name>
</gene>
<name>A0A1H6MWS4_9GAMM</name>
<dbReference type="SUPFAM" id="SSF52172">
    <property type="entry name" value="CheY-like"/>
    <property type="match status" value="1"/>
</dbReference>
<dbReference type="GO" id="GO:0006355">
    <property type="term" value="P:regulation of DNA-templated transcription"/>
    <property type="evidence" value="ECO:0007669"/>
    <property type="project" value="InterPro"/>
</dbReference>
<dbReference type="PRINTS" id="PR00038">
    <property type="entry name" value="HTHLUXR"/>
</dbReference>
<organism evidence="2 3">
    <name type="scientific">Bathymodiolus azoricus thioautotrophic gill symbiont</name>
    <dbReference type="NCBI Taxonomy" id="235205"/>
    <lineage>
        <taxon>Bacteria</taxon>
        <taxon>Pseudomonadati</taxon>
        <taxon>Pseudomonadota</taxon>
        <taxon>Gammaproteobacteria</taxon>
        <taxon>sulfur-oxidizing symbionts</taxon>
    </lineage>
</organism>
<dbReference type="Gene3D" id="1.10.10.10">
    <property type="entry name" value="Winged helix-like DNA-binding domain superfamily/Winged helix DNA-binding domain"/>
    <property type="match status" value="1"/>
</dbReference>
<evidence type="ECO:0000313" key="2">
    <source>
        <dbReference type="EMBL" id="SEI02263.1"/>
    </source>
</evidence>
<dbReference type="InterPro" id="IPR011006">
    <property type="entry name" value="CheY-like_superfamily"/>
</dbReference>
<dbReference type="InterPro" id="IPR051015">
    <property type="entry name" value="EvgA-like"/>
</dbReference>
<protein>
    <submittedName>
        <fullName evidence="2">Two component transcriptional regulator, LuxRfamily</fullName>
    </submittedName>
</protein>
<dbReference type="CDD" id="cd06170">
    <property type="entry name" value="LuxR_C_like"/>
    <property type="match status" value="1"/>
</dbReference>
<evidence type="ECO:0000259" key="1">
    <source>
        <dbReference type="PROSITE" id="PS50043"/>
    </source>
</evidence>
<dbReference type="PANTHER" id="PTHR45566">
    <property type="entry name" value="HTH-TYPE TRANSCRIPTIONAL REGULATOR YHJB-RELATED"/>
    <property type="match status" value="1"/>
</dbReference>
<dbReference type="PANTHER" id="PTHR45566:SF2">
    <property type="entry name" value="NARL SUBFAMILY"/>
    <property type="match status" value="1"/>
</dbReference>
<dbReference type="PROSITE" id="PS50043">
    <property type="entry name" value="HTH_LUXR_2"/>
    <property type="match status" value="1"/>
</dbReference>
<dbReference type="EMBL" id="CDSC02000452">
    <property type="protein sequence ID" value="SEI02263.1"/>
    <property type="molecule type" value="Genomic_DNA"/>
</dbReference>
<dbReference type="PROSITE" id="PS00622">
    <property type="entry name" value="HTH_LUXR_1"/>
    <property type="match status" value="1"/>
</dbReference>
<sequence length="201" mass="22808">MKSYILISDAQQLFKESVASLINKEIDKDYICKQYCTYETLVQNVKAISGNIKLIILSTNLIDIGKINKRLPDLRTITKTPILVITSINSRFFAQEVIDSGATYCLVKTTSHERCKEVINKILSGKQIDPFKESKSEIYSNKLTKRQYEVLSEIAQGMLNKQIANKLRISESTVKIHISSILVKLSVNNRTEAAIKFFQEA</sequence>
<dbReference type="SMART" id="SM00421">
    <property type="entry name" value="HTH_LUXR"/>
    <property type="match status" value="1"/>
</dbReference>
<dbReference type="OrthoDB" id="9796655at2"/>
<reference evidence="3" key="1">
    <citation type="submission" date="2016-06" db="EMBL/GenBank/DDBJ databases">
        <authorList>
            <person name="Petersen J."/>
            <person name="Sayavedra L."/>
        </authorList>
    </citation>
    <scope>NUCLEOTIDE SEQUENCE [LARGE SCALE GENOMIC DNA]</scope>
    <source>
        <strain evidence="3">BazSymA</strain>
    </source>
</reference>
<feature type="domain" description="HTH luxR-type" evidence="1">
    <location>
        <begin position="136"/>
        <end position="201"/>
    </location>
</feature>
<proteinExistence type="predicted"/>
<dbReference type="RefSeq" id="WP_090718029.1">
    <property type="nucleotide sequence ID" value="NZ_CDSC02000452.1"/>
</dbReference>
<dbReference type="InterPro" id="IPR036388">
    <property type="entry name" value="WH-like_DNA-bd_sf"/>
</dbReference>
<dbReference type="AlphaFoldDB" id="A0A1H6MWS4"/>
<dbReference type="SUPFAM" id="SSF46894">
    <property type="entry name" value="C-terminal effector domain of the bipartite response regulators"/>
    <property type="match status" value="1"/>
</dbReference>
<dbReference type="Proteomes" id="UP000198988">
    <property type="component" value="Unassembled WGS sequence"/>
</dbReference>
<dbReference type="Pfam" id="PF00196">
    <property type="entry name" value="GerE"/>
    <property type="match status" value="1"/>
</dbReference>
<dbReference type="Gene3D" id="3.40.50.2300">
    <property type="match status" value="1"/>
</dbReference>
<dbReference type="InterPro" id="IPR000792">
    <property type="entry name" value="Tscrpt_reg_LuxR_C"/>
</dbReference>
<evidence type="ECO:0000313" key="3">
    <source>
        <dbReference type="Proteomes" id="UP000198988"/>
    </source>
</evidence>